<dbReference type="PANTHER" id="PTHR42948">
    <property type="entry name" value="TRANSPORTER"/>
    <property type="match status" value="1"/>
</dbReference>
<feature type="transmembrane region" description="Helical" evidence="6">
    <location>
        <begin position="30"/>
        <end position="49"/>
    </location>
</feature>
<keyword evidence="4 6" id="KW-1133">Transmembrane helix</keyword>
<evidence type="ECO:0000256" key="5">
    <source>
        <dbReference type="ARBA" id="ARBA00023136"/>
    </source>
</evidence>
<keyword evidence="3 6" id="KW-0812">Transmembrane</keyword>
<dbReference type="Pfam" id="PF00209">
    <property type="entry name" value="SNF"/>
    <property type="match status" value="1"/>
</dbReference>
<evidence type="ECO:0000256" key="4">
    <source>
        <dbReference type="ARBA" id="ARBA00022989"/>
    </source>
</evidence>
<protein>
    <recommendedName>
        <fullName evidence="9">Sodium-dependent transporter</fullName>
    </recommendedName>
</protein>
<reference evidence="7 8" key="1">
    <citation type="journal article" date="2024" name="Front. Microbiol.">
        <title>Pangenomic and biochemical analyses of Helcococcus ovis reveal widespread tetracycline resistance and a novel bacterial species, Helcococcus bovis.</title>
        <authorList>
            <person name="Cunha F."/>
            <person name="Zhai Y."/>
            <person name="Casaro S."/>
            <person name="Jones K.L."/>
            <person name="Hernandez M."/>
            <person name="Bisinotto R.S."/>
            <person name="Kariyawasam S."/>
            <person name="Brown M.B."/>
            <person name="Phillips A."/>
            <person name="Jeong K.C."/>
            <person name="Galvao K.N."/>
        </authorList>
    </citation>
    <scope>NUCLEOTIDE SEQUENCE [LARGE SCALE GENOMIC DNA]</scope>
    <source>
        <strain evidence="7 8">KG197</strain>
    </source>
</reference>
<dbReference type="EMBL" id="JBFNFH010000005">
    <property type="protein sequence ID" value="MFM1524708.1"/>
    <property type="molecule type" value="Genomic_DNA"/>
</dbReference>
<gene>
    <name evidence="7" type="ORF">ABGF40_03385</name>
</gene>
<evidence type="ECO:0008006" key="9">
    <source>
        <dbReference type="Google" id="ProtNLM"/>
    </source>
</evidence>
<dbReference type="InterPro" id="IPR037272">
    <property type="entry name" value="SNS_sf"/>
</dbReference>
<keyword evidence="5 6" id="KW-0472">Membrane</keyword>
<dbReference type="PANTHER" id="PTHR42948:SF1">
    <property type="entry name" value="TRANSPORTER"/>
    <property type="match status" value="1"/>
</dbReference>
<comment type="caution">
    <text evidence="7">The sequence shown here is derived from an EMBL/GenBank/DDBJ whole genome shotgun (WGS) entry which is preliminary data.</text>
</comment>
<comment type="subcellular location">
    <subcellularLocation>
        <location evidence="1">Membrane</location>
        <topology evidence="1">Multi-pass membrane protein</topology>
    </subcellularLocation>
</comment>
<evidence type="ECO:0000313" key="8">
    <source>
        <dbReference type="Proteomes" id="UP001629536"/>
    </source>
</evidence>
<sequence>MDMILATAGSEVVAGNIWRFSYVAGKSVSGAFLIFYLFMIFLIEMPLMISEIAMGRKGQKDAKNSFKQIYPNKNGIM</sequence>
<evidence type="ECO:0000256" key="6">
    <source>
        <dbReference type="SAM" id="Phobius"/>
    </source>
</evidence>
<name>A0ABW9F6U1_9FIRM</name>
<dbReference type="Proteomes" id="UP001629536">
    <property type="component" value="Unassembled WGS sequence"/>
</dbReference>
<dbReference type="PRINTS" id="PR00176">
    <property type="entry name" value="NANEUSMPORT"/>
</dbReference>
<dbReference type="InterPro" id="IPR000175">
    <property type="entry name" value="Na/ntran_symport"/>
</dbReference>
<evidence type="ECO:0000256" key="3">
    <source>
        <dbReference type="ARBA" id="ARBA00022692"/>
    </source>
</evidence>
<dbReference type="PROSITE" id="PS50267">
    <property type="entry name" value="NA_NEUROTRAN_SYMP_3"/>
    <property type="match status" value="1"/>
</dbReference>
<evidence type="ECO:0000313" key="7">
    <source>
        <dbReference type="EMBL" id="MFM1524708.1"/>
    </source>
</evidence>
<dbReference type="RefSeq" id="WP_408126435.1">
    <property type="nucleotide sequence ID" value="NZ_JBFNFH010000005.1"/>
</dbReference>
<keyword evidence="8" id="KW-1185">Reference proteome</keyword>
<evidence type="ECO:0000256" key="2">
    <source>
        <dbReference type="ARBA" id="ARBA00022448"/>
    </source>
</evidence>
<dbReference type="SUPFAM" id="SSF161070">
    <property type="entry name" value="SNF-like"/>
    <property type="match status" value="1"/>
</dbReference>
<proteinExistence type="predicted"/>
<organism evidence="7 8">
    <name type="scientific">Helcococcus bovis</name>
    <dbReference type="NCBI Taxonomy" id="3153252"/>
    <lineage>
        <taxon>Bacteria</taxon>
        <taxon>Bacillati</taxon>
        <taxon>Bacillota</taxon>
        <taxon>Tissierellia</taxon>
        <taxon>Tissierellales</taxon>
        <taxon>Peptoniphilaceae</taxon>
        <taxon>Helcococcus</taxon>
    </lineage>
</organism>
<keyword evidence="2" id="KW-0813">Transport</keyword>
<accession>A0ABW9F6U1</accession>
<evidence type="ECO:0000256" key="1">
    <source>
        <dbReference type="ARBA" id="ARBA00004141"/>
    </source>
</evidence>